<protein>
    <submittedName>
        <fullName evidence="2">Uncharacterized protein</fullName>
    </submittedName>
</protein>
<evidence type="ECO:0000313" key="3">
    <source>
        <dbReference type="Proteomes" id="UP000593566"/>
    </source>
</evidence>
<evidence type="ECO:0000256" key="1">
    <source>
        <dbReference type="SAM" id="MobiDB-lite"/>
    </source>
</evidence>
<dbReference type="GeneID" id="59333667"/>
<dbReference type="RefSeq" id="XP_037148154.1">
    <property type="nucleotide sequence ID" value="XM_037296172.1"/>
</dbReference>
<gene>
    <name evidence="2" type="ORF">HO133_005261</name>
</gene>
<sequence>MAGAHQQRVSVDEESGALWERADMEILLLDGYELAYYTLRRVHDGHLQSFLPVNTGATSVQAVPIDAQLSDIQALEGLQANQEGPESGSLEPICFSNHVPNE</sequence>
<dbReference type="EMBL" id="JACCJB010000021">
    <property type="protein sequence ID" value="KAF6218719.1"/>
    <property type="molecule type" value="Genomic_DNA"/>
</dbReference>
<dbReference type="Proteomes" id="UP000593566">
    <property type="component" value="Unassembled WGS sequence"/>
</dbReference>
<feature type="region of interest" description="Disordered" evidence="1">
    <location>
        <begin position="80"/>
        <end position="102"/>
    </location>
</feature>
<accession>A0A8H6F8N7</accession>
<comment type="caution">
    <text evidence="2">The sequence shown here is derived from an EMBL/GenBank/DDBJ whole genome shotgun (WGS) entry which is preliminary data.</text>
</comment>
<proteinExistence type="predicted"/>
<keyword evidence="3" id="KW-1185">Reference proteome</keyword>
<organism evidence="2 3">
    <name type="scientific">Letharia lupina</name>
    <dbReference type="NCBI Taxonomy" id="560253"/>
    <lineage>
        <taxon>Eukaryota</taxon>
        <taxon>Fungi</taxon>
        <taxon>Dikarya</taxon>
        <taxon>Ascomycota</taxon>
        <taxon>Pezizomycotina</taxon>
        <taxon>Lecanoromycetes</taxon>
        <taxon>OSLEUM clade</taxon>
        <taxon>Lecanoromycetidae</taxon>
        <taxon>Lecanorales</taxon>
        <taxon>Lecanorineae</taxon>
        <taxon>Parmeliaceae</taxon>
        <taxon>Letharia</taxon>
    </lineage>
</organism>
<dbReference type="AlphaFoldDB" id="A0A8H6F8N7"/>
<name>A0A8H6F8N7_9LECA</name>
<reference evidence="2 3" key="1">
    <citation type="journal article" date="2020" name="Genomics">
        <title>Complete, high-quality genomes from long-read metagenomic sequencing of two wolf lichen thalli reveals enigmatic genome architecture.</title>
        <authorList>
            <person name="McKenzie S.K."/>
            <person name="Walston R.F."/>
            <person name="Allen J.L."/>
        </authorList>
    </citation>
    <scope>NUCLEOTIDE SEQUENCE [LARGE SCALE GENOMIC DNA]</scope>
    <source>
        <strain evidence="2">WasteWater1</strain>
    </source>
</reference>
<evidence type="ECO:0000313" key="2">
    <source>
        <dbReference type="EMBL" id="KAF6218719.1"/>
    </source>
</evidence>